<proteinExistence type="inferred from homology"/>
<keyword evidence="2" id="KW-0833">Ubl conjugation pathway</keyword>
<dbReference type="Pfam" id="PF00888">
    <property type="entry name" value="Cullin"/>
    <property type="match status" value="1"/>
</dbReference>
<dbReference type="SUPFAM" id="SSF74788">
    <property type="entry name" value="Cullin repeat-like"/>
    <property type="match status" value="1"/>
</dbReference>
<dbReference type="GO" id="GO:0031625">
    <property type="term" value="F:ubiquitin protein ligase binding"/>
    <property type="evidence" value="ECO:0007669"/>
    <property type="project" value="InterPro"/>
</dbReference>
<dbReference type="GO" id="GO:0006511">
    <property type="term" value="P:ubiquitin-dependent protein catabolic process"/>
    <property type="evidence" value="ECO:0007669"/>
    <property type="project" value="InterPro"/>
</dbReference>
<dbReference type="EMBL" id="JOJR01000015">
    <property type="protein sequence ID" value="RCN51232.1"/>
    <property type="molecule type" value="Genomic_DNA"/>
</dbReference>
<comment type="caution">
    <text evidence="5">The sequence shown here is derived from an EMBL/GenBank/DDBJ whole genome shotgun (WGS) entry which is preliminary data.</text>
</comment>
<evidence type="ECO:0000256" key="1">
    <source>
        <dbReference type="ARBA" id="ARBA00006019"/>
    </source>
</evidence>
<reference evidence="5 6" key="1">
    <citation type="submission" date="2014-10" db="EMBL/GenBank/DDBJ databases">
        <title>Draft genome of the hookworm Ancylostoma caninum.</title>
        <authorList>
            <person name="Mitreva M."/>
        </authorList>
    </citation>
    <scope>NUCLEOTIDE SEQUENCE [LARGE SCALE GENOMIC DNA]</scope>
    <source>
        <strain evidence="5 6">Baltimore</strain>
    </source>
</reference>
<gene>
    <name evidence="5" type="ORF">ANCCAN_02593</name>
</gene>
<keyword evidence="6" id="KW-1185">Reference proteome</keyword>
<organism evidence="5 6">
    <name type="scientific">Ancylostoma caninum</name>
    <name type="common">Dog hookworm</name>
    <dbReference type="NCBI Taxonomy" id="29170"/>
    <lineage>
        <taxon>Eukaryota</taxon>
        <taxon>Metazoa</taxon>
        <taxon>Ecdysozoa</taxon>
        <taxon>Nematoda</taxon>
        <taxon>Chromadorea</taxon>
        <taxon>Rhabditida</taxon>
        <taxon>Rhabditina</taxon>
        <taxon>Rhabditomorpha</taxon>
        <taxon>Strongyloidea</taxon>
        <taxon>Ancylostomatidae</taxon>
        <taxon>Ancylostomatinae</taxon>
        <taxon>Ancylostoma</taxon>
    </lineage>
</organism>
<dbReference type="OrthoDB" id="27073at2759"/>
<evidence type="ECO:0000313" key="5">
    <source>
        <dbReference type="EMBL" id="RCN51232.1"/>
    </source>
</evidence>
<evidence type="ECO:0000259" key="4">
    <source>
        <dbReference type="Pfam" id="PF00888"/>
    </source>
</evidence>
<evidence type="ECO:0000313" key="6">
    <source>
        <dbReference type="Proteomes" id="UP000252519"/>
    </source>
</evidence>
<feature type="domain" description="Cullin N-terminal" evidence="4">
    <location>
        <begin position="17"/>
        <end position="140"/>
    </location>
</feature>
<dbReference type="AlphaFoldDB" id="A0A368H3P1"/>
<dbReference type="Proteomes" id="UP000252519">
    <property type="component" value="Unassembled WGS sequence"/>
</dbReference>
<evidence type="ECO:0000256" key="3">
    <source>
        <dbReference type="SAM" id="MobiDB-lite"/>
    </source>
</evidence>
<comment type="similarity">
    <text evidence="1">Belongs to the cullin family.</text>
</comment>
<dbReference type="STRING" id="29170.A0A368H3P1"/>
<dbReference type="Gene3D" id="1.20.1310.10">
    <property type="entry name" value="Cullin Repeats"/>
    <property type="match status" value="1"/>
</dbReference>
<dbReference type="InterPro" id="IPR016159">
    <property type="entry name" value="Cullin_repeat-like_dom_sf"/>
</dbReference>
<name>A0A368H3P1_ANCCA</name>
<dbReference type="InterPro" id="IPR001373">
    <property type="entry name" value="Cullin_N"/>
</dbReference>
<evidence type="ECO:0000256" key="2">
    <source>
        <dbReference type="ARBA" id="ARBA00022786"/>
    </source>
</evidence>
<accession>A0A368H3P1</accession>
<sequence>MAVSGSRRQNMTIDGVWEDLYNGLQAVYLREVMKSQRYMELYTSVYDFCTAVSVNPSTPAAGVVGRPSRSNARSSHKNYSGEDGAVTGTDFVGVEMYAKLTAFIESYVRDRLEGARDLLGEDLLRYYTTQWSEFRFSSKVTVIYFWRIVNVPLLNYLPRK</sequence>
<feature type="region of interest" description="Disordered" evidence="3">
    <location>
        <begin position="59"/>
        <end position="81"/>
    </location>
</feature>
<protein>
    <recommendedName>
        <fullName evidence="4">Cullin N-terminal domain-containing protein</fullName>
    </recommendedName>
</protein>